<dbReference type="Pfam" id="PF00034">
    <property type="entry name" value="Cytochrom_C"/>
    <property type="match status" value="1"/>
</dbReference>
<dbReference type="InterPro" id="IPR009056">
    <property type="entry name" value="Cyt_c-like_dom"/>
</dbReference>
<keyword evidence="3 6" id="KW-0479">Metal-binding</keyword>
<dbReference type="SUPFAM" id="SSF46626">
    <property type="entry name" value="Cytochrome c"/>
    <property type="match status" value="2"/>
</dbReference>
<organism evidence="9 10">
    <name type="scientific">Paraherbaspirillum soli</name>
    <dbReference type="NCBI Taxonomy" id="631222"/>
    <lineage>
        <taxon>Bacteria</taxon>
        <taxon>Pseudomonadati</taxon>
        <taxon>Pseudomonadota</taxon>
        <taxon>Betaproteobacteria</taxon>
        <taxon>Burkholderiales</taxon>
        <taxon>Oxalobacteraceae</taxon>
        <taxon>Paraherbaspirillum</taxon>
    </lineage>
</organism>
<protein>
    <submittedName>
        <fullName evidence="9">C-type cytochrome</fullName>
    </submittedName>
</protein>
<dbReference type="RefSeq" id="WP_378998018.1">
    <property type="nucleotide sequence ID" value="NZ_JBHSMT010000024.1"/>
</dbReference>
<keyword evidence="1" id="KW-0813">Transport</keyword>
<evidence type="ECO:0000256" key="4">
    <source>
        <dbReference type="ARBA" id="ARBA00022982"/>
    </source>
</evidence>
<keyword evidence="7" id="KW-0732">Signal</keyword>
<sequence>MRVQKTVKTLLAGVLVGAAWLAANTLAASLSISLPPETAKLKPSTHPGYLIAMQKCAICHSADYVNQQPSKMTLTQWTAEVAKMKTAYGAPLSDDDVKQIGEYLATTYGDAKLATTTAAPPAEPAAATVSAPAKAVDVMALLNANACLACHAIDKTEVGPAYKDVAARYQHDAQALSKLEVSIRNGGTGKWGAAQMPPFTTLSQDEIRLLAQFVLKQ</sequence>
<evidence type="ECO:0000256" key="2">
    <source>
        <dbReference type="ARBA" id="ARBA00022617"/>
    </source>
</evidence>
<dbReference type="Gene3D" id="1.10.760.10">
    <property type="entry name" value="Cytochrome c-like domain"/>
    <property type="match status" value="2"/>
</dbReference>
<evidence type="ECO:0000256" key="5">
    <source>
        <dbReference type="ARBA" id="ARBA00023004"/>
    </source>
</evidence>
<evidence type="ECO:0000256" key="3">
    <source>
        <dbReference type="ARBA" id="ARBA00022723"/>
    </source>
</evidence>
<accession>A0ABW0MAR8</accession>
<evidence type="ECO:0000313" key="9">
    <source>
        <dbReference type="EMBL" id="MFC5474909.1"/>
    </source>
</evidence>
<name>A0ABW0MAR8_9BURK</name>
<dbReference type="EMBL" id="JBHSMT010000024">
    <property type="protein sequence ID" value="MFC5474909.1"/>
    <property type="molecule type" value="Genomic_DNA"/>
</dbReference>
<dbReference type="InterPro" id="IPR036909">
    <property type="entry name" value="Cyt_c-like_dom_sf"/>
</dbReference>
<evidence type="ECO:0000259" key="8">
    <source>
        <dbReference type="PROSITE" id="PS51007"/>
    </source>
</evidence>
<keyword evidence="5 6" id="KW-0408">Iron</keyword>
<dbReference type="PRINTS" id="PR00606">
    <property type="entry name" value="CYTCHROMECID"/>
</dbReference>
<dbReference type="PROSITE" id="PS51007">
    <property type="entry name" value="CYTC"/>
    <property type="match status" value="1"/>
</dbReference>
<evidence type="ECO:0000313" key="10">
    <source>
        <dbReference type="Proteomes" id="UP001596045"/>
    </source>
</evidence>
<gene>
    <name evidence="9" type="ORF">ACFPM8_13185</name>
</gene>
<reference evidence="10" key="1">
    <citation type="journal article" date="2019" name="Int. J. Syst. Evol. Microbiol.">
        <title>The Global Catalogue of Microorganisms (GCM) 10K type strain sequencing project: providing services to taxonomists for standard genome sequencing and annotation.</title>
        <authorList>
            <consortium name="The Broad Institute Genomics Platform"/>
            <consortium name="The Broad Institute Genome Sequencing Center for Infectious Disease"/>
            <person name="Wu L."/>
            <person name="Ma J."/>
        </authorList>
    </citation>
    <scope>NUCLEOTIDE SEQUENCE [LARGE SCALE GENOMIC DNA]</scope>
    <source>
        <strain evidence="10">JCM 17066</strain>
    </source>
</reference>
<dbReference type="Proteomes" id="UP001596045">
    <property type="component" value="Unassembled WGS sequence"/>
</dbReference>
<feature type="domain" description="Cytochrome c" evidence="8">
    <location>
        <begin position="133"/>
        <end position="217"/>
    </location>
</feature>
<keyword evidence="4" id="KW-0249">Electron transport</keyword>
<keyword evidence="2 6" id="KW-0349">Heme</keyword>
<keyword evidence="10" id="KW-1185">Reference proteome</keyword>
<evidence type="ECO:0000256" key="7">
    <source>
        <dbReference type="SAM" id="SignalP"/>
    </source>
</evidence>
<evidence type="ECO:0000256" key="6">
    <source>
        <dbReference type="PROSITE-ProRule" id="PRU00433"/>
    </source>
</evidence>
<comment type="caution">
    <text evidence="9">The sequence shown here is derived from an EMBL/GenBank/DDBJ whole genome shotgun (WGS) entry which is preliminary data.</text>
</comment>
<dbReference type="InterPro" id="IPR002324">
    <property type="entry name" value="Cyt_c_ID"/>
</dbReference>
<feature type="chain" id="PRO_5046596119" evidence="7">
    <location>
        <begin position="28"/>
        <end position="217"/>
    </location>
</feature>
<evidence type="ECO:0000256" key="1">
    <source>
        <dbReference type="ARBA" id="ARBA00022448"/>
    </source>
</evidence>
<proteinExistence type="predicted"/>
<feature type="signal peptide" evidence="7">
    <location>
        <begin position="1"/>
        <end position="27"/>
    </location>
</feature>